<name>A0A9N9F389_9GLOM</name>
<protein>
    <submittedName>
        <fullName evidence="3">13165_t:CDS:1</fullName>
    </submittedName>
</protein>
<feature type="compositionally biased region" description="Polar residues" evidence="1">
    <location>
        <begin position="154"/>
        <end position="173"/>
    </location>
</feature>
<feature type="compositionally biased region" description="Basic and acidic residues" evidence="1">
    <location>
        <begin position="439"/>
        <end position="455"/>
    </location>
</feature>
<evidence type="ECO:0000256" key="1">
    <source>
        <dbReference type="SAM" id="MobiDB-lite"/>
    </source>
</evidence>
<organism evidence="3 4">
    <name type="scientific">Ambispora gerdemannii</name>
    <dbReference type="NCBI Taxonomy" id="144530"/>
    <lineage>
        <taxon>Eukaryota</taxon>
        <taxon>Fungi</taxon>
        <taxon>Fungi incertae sedis</taxon>
        <taxon>Mucoromycota</taxon>
        <taxon>Glomeromycotina</taxon>
        <taxon>Glomeromycetes</taxon>
        <taxon>Archaeosporales</taxon>
        <taxon>Ambisporaceae</taxon>
        <taxon>Ambispora</taxon>
    </lineage>
</organism>
<dbReference type="Pfam" id="PF06221">
    <property type="entry name" value="zf-C2HC5"/>
    <property type="match status" value="1"/>
</dbReference>
<dbReference type="InterPro" id="IPR009349">
    <property type="entry name" value="TRIP4/RQT4_C2HC5_Znf"/>
</dbReference>
<evidence type="ECO:0000259" key="2">
    <source>
        <dbReference type="Pfam" id="PF06221"/>
    </source>
</evidence>
<dbReference type="AlphaFoldDB" id="A0A9N9F389"/>
<dbReference type="PANTHER" id="PTHR12963">
    <property type="entry name" value="THYROID RECEPTOR INTERACTING PROTEIN RELATED"/>
    <property type="match status" value="1"/>
</dbReference>
<dbReference type="Proteomes" id="UP000789831">
    <property type="component" value="Unassembled WGS sequence"/>
</dbReference>
<dbReference type="EMBL" id="CAJVPL010000524">
    <property type="protein sequence ID" value="CAG8506181.1"/>
    <property type="molecule type" value="Genomic_DNA"/>
</dbReference>
<sequence length="486" mass="55161">MSNFAEWASEKLSSFHELELDRETLEAQIIPYLLSFDDKSDLAKHLQELLGVSGDRTTFIEEFIAKRFPPQKQITATFPQTRVLQTHQFPTPVTQSRNAPSSSTRVNRQENSRSSSPQPNKDDSQEAWKKDKNVYIKKKDEEDYFVGSKKSKQSKNLPQVNNENPTTTDSSVSKPPLPPPNPDQQQQHLSAWKSTKSTKKLMDLEKAIKDLENDQRNETKRVPCHCQATKHPLLEVAPNCLSCGKIICTFEGIGPCTFCGNPVISREQQLEIARDVKKNATSQQQKSTKKKKVGGGGSIPYAAKVSGNFAAATANGGGWVELGYNEEDEKIQNQIREERRRAAEMHKEKLLEYDRTSAKRSTIIDQAADFTLPADRPNQWLNEQEQTELQKKQKSNLRKIQKKSYGKRKVYSLKELEYTPEFINLKSKSSKNKKGSTAQEHDEKAEKSNTKKTTRVQDIDEYFKDATIFSGRTDENLVDDAEPECG</sequence>
<comment type="caution">
    <text evidence="3">The sequence shown here is derived from an EMBL/GenBank/DDBJ whole genome shotgun (WGS) entry which is preliminary data.</text>
</comment>
<feature type="region of interest" description="Disordered" evidence="1">
    <location>
        <begin position="88"/>
        <end position="133"/>
    </location>
</feature>
<dbReference type="OrthoDB" id="338816at2759"/>
<dbReference type="GO" id="GO:0008270">
    <property type="term" value="F:zinc ion binding"/>
    <property type="evidence" value="ECO:0007669"/>
    <property type="project" value="InterPro"/>
</dbReference>
<gene>
    <name evidence="3" type="ORF">AGERDE_LOCUS4502</name>
</gene>
<keyword evidence="4" id="KW-1185">Reference proteome</keyword>
<evidence type="ECO:0000313" key="3">
    <source>
        <dbReference type="EMBL" id="CAG8506181.1"/>
    </source>
</evidence>
<dbReference type="GO" id="GO:0045893">
    <property type="term" value="P:positive regulation of DNA-templated transcription"/>
    <property type="evidence" value="ECO:0007669"/>
    <property type="project" value="TreeGrafter"/>
</dbReference>
<dbReference type="PANTHER" id="PTHR12963:SF4">
    <property type="entry name" value="ACTIVATING SIGNAL COINTEGRATOR 1"/>
    <property type="match status" value="1"/>
</dbReference>
<dbReference type="GO" id="GO:0005634">
    <property type="term" value="C:nucleus"/>
    <property type="evidence" value="ECO:0007669"/>
    <property type="project" value="InterPro"/>
</dbReference>
<feature type="region of interest" description="Disordered" evidence="1">
    <location>
        <begin position="276"/>
        <end position="297"/>
    </location>
</feature>
<dbReference type="GO" id="GO:0180022">
    <property type="term" value="C:RQC-trigger complex"/>
    <property type="evidence" value="ECO:0007669"/>
    <property type="project" value="InterPro"/>
</dbReference>
<accession>A0A9N9F389</accession>
<reference evidence="3" key="1">
    <citation type="submission" date="2021-06" db="EMBL/GenBank/DDBJ databases">
        <authorList>
            <person name="Kallberg Y."/>
            <person name="Tangrot J."/>
            <person name="Rosling A."/>
        </authorList>
    </citation>
    <scope>NUCLEOTIDE SEQUENCE</scope>
    <source>
        <strain evidence="3">MT106</strain>
    </source>
</reference>
<evidence type="ECO:0000313" key="4">
    <source>
        <dbReference type="Proteomes" id="UP000789831"/>
    </source>
</evidence>
<proteinExistence type="predicted"/>
<feature type="compositionally biased region" description="Polar residues" evidence="1">
    <location>
        <begin position="88"/>
        <end position="106"/>
    </location>
</feature>
<feature type="domain" description="TRIP4/RQT4 C2HC5-type zinc finger" evidence="2">
    <location>
        <begin position="223"/>
        <end position="272"/>
    </location>
</feature>
<dbReference type="GO" id="GO:0072344">
    <property type="term" value="P:rescue of stalled ribosome"/>
    <property type="evidence" value="ECO:0007669"/>
    <property type="project" value="InterPro"/>
</dbReference>
<feature type="region of interest" description="Disordered" evidence="1">
    <location>
        <begin position="424"/>
        <end position="455"/>
    </location>
</feature>
<feature type="compositionally biased region" description="Basic and acidic residues" evidence="1">
    <location>
        <begin position="120"/>
        <end position="133"/>
    </location>
</feature>
<dbReference type="InterPro" id="IPR039128">
    <property type="entry name" value="TRIP4-like"/>
</dbReference>
<feature type="region of interest" description="Disordered" evidence="1">
    <location>
        <begin position="146"/>
        <end position="197"/>
    </location>
</feature>